<sequence length="87" mass="10846">MYTVVEGSCTRDFATFIVCCPLCQSSHQQQQDKTSLITDKREEEYTRERERRGGHEREREEEYTREREKRSTREREKRRTRERRDHY</sequence>
<name>A0AAE1KLZ4_PETCI</name>
<protein>
    <submittedName>
        <fullName evidence="2">Uncharacterized protein</fullName>
    </submittedName>
</protein>
<accession>A0AAE1KLZ4</accession>
<reference evidence="2" key="1">
    <citation type="submission" date="2023-10" db="EMBL/GenBank/DDBJ databases">
        <title>Genome assemblies of two species of porcelain crab, Petrolisthes cinctipes and Petrolisthes manimaculis (Anomura: Porcellanidae).</title>
        <authorList>
            <person name="Angst P."/>
        </authorList>
    </citation>
    <scope>NUCLEOTIDE SEQUENCE</scope>
    <source>
        <strain evidence="2">PB745_01</strain>
        <tissue evidence="2">Gill</tissue>
    </source>
</reference>
<feature type="compositionally biased region" description="Basic and acidic residues" evidence="1">
    <location>
        <begin position="38"/>
        <end position="87"/>
    </location>
</feature>
<feature type="region of interest" description="Disordered" evidence="1">
    <location>
        <begin position="25"/>
        <end position="87"/>
    </location>
</feature>
<gene>
    <name evidence="2" type="ORF">Pcinc_018117</name>
</gene>
<proteinExistence type="predicted"/>
<feature type="compositionally biased region" description="Polar residues" evidence="1">
    <location>
        <begin position="25"/>
        <end position="37"/>
    </location>
</feature>
<keyword evidence="3" id="KW-1185">Reference proteome</keyword>
<dbReference type="AlphaFoldDB" id="A0AAE1KLZ4"/>
<evidence type="ECO:0000256" key="1">
    <source>
        <dbReference type="SAM" id="MobiDB-lite"/>
    </source>
</evidence>
<evidence type="ECO:0000313" key="2">
    <source>
        <dbReference type="EMBL" id="KAK3877134.1"/>
    </source>
</evidence>
<dbReference type="Proteomes" id="UP001286313">
    <property type="component" value="Unassembled WGS sequence"/>
</dbReference>
<comment type="caution">
    <text evidence="2">The sequence shown here is derived from an EMBL/GenBank/DDBJ whole genome shotgun (WGS) entry which is preliminary data.</text>
</comment>
<evidence type="ECO:0000313" key="3">
    <source>
        <dbReference type="Proteomes" id="UP001286313"/>
    </source>
</evidence>
<organism evidence="2 3">
    <name type="scientific">Petrolisthes cinctipes</name>
    <name type="common">Flat porcelain crab</name>
    <dbReference type="NCBI Taxonomy" id="88211"/>
    <lineage>
        <taxon>Eukaryota</taxon>
        <taxon>Metazoa</taxon>
        <taxon>Ecdysozoa</taxon>
        <taxon>Arthropoda</taxon>
        <taxon>Crustacea</taxon>
        <taxon>Multicrustacea</taxon>
        <taxon>Malacostraca</taxon>
        <taxon>Eumalacostraca</taxon>
        <taxon>Eucarida</taxon>
        <taxon>Decapoda</taxon>
        <taxon>Pleocyemata</taxon>
        <taxon>Anomura</taxon>
        <taxon>Galatheoidea</taxon>
        <taxon>Porcellanidae</taxon>
        <taxon>Petrolisthes</taxon>
    </lineage>
</organism>
<dbReference type="EMBL" id="JAWQEG010001715">
    <property type="protein sequence ID" value="KAK3877134.1"/>
    <property type="molecule type" value="Genomic_DNA"/>
</dbReference>